<dbReference type="PANTHER" id="PTHR39201">
    <property type="entry name" value="EXPORTED PROTEIN-RELATED"/>
    <property type="match status" value="1"/>
</dbReference>
<protein>
    <recommendedName>
        <fullName evidence="2">Flavodoxin-like domain-containing protein</fullName>
    </recommendedName>
</protein>
<evidence type="ECO:0000313" key="4">
    <source>
        <dbReference type="Proteomes" id="UP001500427"/>
    </source>
</evidence>
<dbReference type="PANTHER" id="PTHR39201:SF1">
    <property type="entry name" value="FLAVODOXIN-LIKE DOMAIN-CONTAINING PROTEIN"/>
    <property type="match status" value="1"/>
</dbReference>
<keyword evidence="4" id="KW-1185">Reference proteome</keyword>
<name>A0ABP9JIM9_9MICO</name>
<feature type="compositionally biased region" description="Low complexity" evidence="1">
    <location>
        <begin position="41"/>
        <end position="59"/>
    </location>
</feature>
<feature type="region of interest" description="Disordered" evidence="1">
    <location>
        <begin position="29"/>
        <end position="65"/>
    </location>
</feature>
<comment type="caution">
    <text evidence="3">The sequence shown here is derived from an EMBL/GenBank/DDBJ whole genome shotgun (WGS) entry which is preliminary data.</text>
</comment>
<feature type="domain" description="Flavodoxin-like" evidence="2">
    <location>
        <begin position="91"/>
        <end position="231"/>
    </location>
</feature>
<dbReference type="InterPro" id="IPR006311">
    <property type="entry name" value="TAT_signal"/>
</dbReference>
<sequence length="242" mass="25553">MLPGTSRRTVLRGAVVGGALALTGTQAACSTGGSTAGVPRASSNAATGTASESAAESSAPGDRPRPRVLVAYFSRPGENYYYGGRRDLPVGNTEVLARMIAQRLRCDIHRIEALDPYSRGYDDTVARNVREQDADARPGIGNRLPSIRDYDVVLLGSSIWNVRPPMIMHTFAESLGFTGTTVHPFTTHAMSGLGTTEREYAAACRGATVGEGLAVKGEEVANADQAVSAWLTRINLQTGTPS</sequence>
<dbReference type="Pfam" id="PF12682">
    <property type="entry name" value="Flavodoxin_4"/>
    <property type="match status" value="1"/>
</dbReference>
<evidence type="ECO:0000259" key="2">
    <source>
        <dbReference type="Pfam" id="PF12682"/>
    </source>
</evidence>
<dbReference type="InterPro" id="IPR008254">
    <property type="entry name" value="Flavodoxin/NO_synth"/>
</dbReference>
<dbReference type="Proteomes" id="UP001500427">
    <property type="component" value="Unassembled WGS sequence"/>
</dbReference>
<dbReference type="PROSITE" id="PS51318">
    <property type="entry name" value="TAT"/>
    <property type="match status" value="1"/>
</dbReference>
<proteinExistence type="predicted"/>
<evidence type="ECO:0000256" key="1">
    <source>
        <dbReference type="SAM" id="MobiDB-lite"/>
    </source>
</evidence>
<dbReference type="SUPFAM" id="SSF52218">
    <property type="entry name" value="Flavoproteins"/>
    <property type="match status" value="1"/>
</dbReference>
<accession>A0ABP9JIM9</accession>
<evidence type="ECO:0000313" key="3">
    <source>
        <dbReference type="EMBL" id="GAA5031124.1"/>
    </source>
</evidence>
<organism evidence="3 4">
    <name type="scientific">Terrabacter aeriphilus</name>
    <dbReference type="NCBI Taxonomy" id="515662"/>
    <lineage>
        <taxon>Bacteria</taxon>
        <taxon>Bacillati</taxon>
        <taxon>Actinomycetota</taxon>
        <taxon>Actinomycetes</taxon>
        <taxon>Micrococcales</taxon>
        <taxon>Intrasporangiaceae</taxon>
        <taxon>Terrabacter</taxon>
    </lineage>
</organism>
<dbReference type="EMBL" id="BAABIW010000018">
    <property type="protein sequence ID" value="GAA5031124.1"/>
    <property type="molecule type" value="Genomic_DNA"/>
</dbReference>
<gene>
    <name evidence="3" type="ORF">GCM10023258_29000</name>
</gene>
<dbReference type="InterPro" id="IPR029039">
    <property type="entry name" value="Flavoprotein-like_sf"/>
</dbReference>
<reference evidence="4" key="1">
    <citation type="journal article" date="2019" name="Int. J. Syst. Evol. Microbiol.">
        <title>The Global Catalogue of Microorganisms (GCM) 10K type strain sequencing project: providing services to taxonomists for standard genome sequencing and annotation.</title>
        <authorList>
            <consortium name="The Broad Institute Genomics Platform"/>
            <consortium name="The Broad Institute Genome Sequencing Center for Infectious Disease"/>
            <person name="Wu L."/>
            <person name="Ma J."/>
        </authorList>
    </citation>
    <scope>NUCLEOTIDE SEQUENCE [LARGE SCALE GENOMIC DNA]</scope>
    <source>
        <strain evidence="4">JCM 17687</strain>
    </source>
</reference>
<dbReference type="Gene3D" id="3.40.50.360">
    <property type="match status" value="1"/>
</dbReference>